<dbReference type="Pfam" id="PF18593">
    <property type="entry name" value="CdiI_2"/>
    <property type="match status" value="1"/>
</dbReference>
<evidence type="ECO:0000313" key="2">
    <source>
        <dbReference type="EMBL" id="EJZ12030.1"/>
    </source>
</evidence>
<dbReference type="Proteomes" id="UP000006072">
    <property type="component" value="Unassembled WGS sequence"/>
</dbReference>
<protein>
    <recommendedName>
        <fullName evidence="1">CdiI immunity protein domain-containing protein</fullName>
    </recommendedName>
</protein>
<accession>K0V3P5</accession>
<dbReference type="InterPro" id="IPR041129">
    <property type="entry name" value="CdiI_2"/>
</dbReference>
<reference evidence="2 3" key="1">
    <citation type="journal article" date="2012" name="J. Bacteriol.">
        <title>Complete Genome Sequence of Mycobacterium vaccae Type Strain ATCC 25954.</title>
        <authorList>
            <person name="Ho Y.S."/>
            <person name="Adroub S.A."/>
            <person name="Abadi M."/>
            <person name="Al Alwan B."/>
            <person name="Alkhateeb R."/>
            <person name="Gao G."/>
            <person name="Ragab A."/>
            <person name="Ali S."/>
            <person name="van Soolingen D."/>
            <person name="Bitter W."/>
            <person name="Pain A."/>
            <person name="Abdallah A.M."/>
        </authorList>
    </citation>
    <scope>NUCLEOTIDE SEQUENCE [LARGE SCALE GENOMIC DNA]</scope>
    <source>
        <strain evidence="2 3">ATCC 25954</strain>
    </source>
</reference>
<comment type="caution">
    <text evidence="2">The sequence shown here is derived from an EMBL/GenBank/DDBJ whole genome shotgun (WGS) entry which is preliminary data.</text>
</comment>
<organism evidence="2 3">
    <name type="scientific">Mycolicibacterium vaccae ATCC 25954</name>
    <dbReference type="NCBI Taxonomy" id="1194972"/>
    <lineage>
        <taxon>Bacteria</taxon>
        <taxon>Bacillati</taxon>
        <taxon>Actinomycetota</taxon>
        <taxon>Actinomycetes</taxon>
        <taxon>Mycobacteriales</taxon>
        <taxon>Mycobacteriaceae</taxon>
        <taxon>Mycolicibacterium</taxon>
    </lineage>
</organism>
<evidence type="ECO:0000313" key="3">
    <source>
        <dbReference type="Proteomes" id="UP000006072"/>
    </source>
</evidence>
<feature type="domain" description="CdiI immunity protein" evidence="1">
    <location>
        <begin position="11"/>
        <end position="82"/>
    </location>
</feature>
<dbReference type="EMBL" id="ALQA01000005">
    <property type="protein sequence ID" value="EJZ12030.1"/>
    <property type="molecule type" value="Genomic_DNA"/>
</dbReference>
<dbReference type="AlphaFoldDB" id="K0V3P5"/>
<keyword evidence="3" id="KW-1185">Reference proteome</keyword>
<name>K0V3P5_MYCVA</name>
<gene>
    <name evidence="2" type="ORF">MVAC_03801</name>
</gene>
<proteinExistence type="predicted"/>
<sequence>MAMNDGSISTELGQFFGAYFHQDWDLEADDWKGLVDNYVIGNPGSESQRQIAQEIDDVRTALSETALAQFLIRGVGVCYDPRPETTFKRVARADRVTPARARPGD</sequence>
<dbReference type="HOGENOM" id="CLU_172513_0_0_11"/>
<evidence type="ECO:0000259" key="1">
    <source>
        <dbReference type="Pfam" id="PF18593"/>
    </source>
</evidence>